<feature type="compositionally biased region" description="Basic and acidic residues" evidence="1">
    <location>
        <begin position="1"/>
        <end position="26"/>
    </location>
</feature>
<keyword evidence="3" id="KW-1185">Reference proteome</keyword>
<evidence type="ECO:0000256" key="1">
    <source>
        <dbReference type="SAM" id="MobiDB-lite"/>
    </source>
</evidence>
<reference evidence="2 3" key="1">
    <citation type="submission" date="2024-08" db="EMBL/GenBank/DDBJ databases">
        <title>Gnathostoma spinigerum genome.</title>
        <authorList>
            <person name="Gonzalez-Bertolin B."/>
            <person name="Monzon S."/>
            <person name="Zaballos A."/>
            <person name="Jimenez P."/>
            <person name="Dekumyoy P."/>
            <person name="Varona S."/>
            <person name="Cuesta I."/>
            <person name="Sumanam S."/>
            <person name="Adisakwattana P."/>
            <person name="Gasser R.B."/>
            <person name="Hernandez-Gonzalez A."/>
            <person name="Young N.D."/>
            <person name="Perteguer M.J."/>
        </authorList>
    </citation>
    <scope>NUCLEOTIDE SEQUENCE [LARGE SCALE GENOMIC DNA]</scope>
    <source>
        <strain evidence="2">AL3</strain>
        <tissue evidence="2">Liver</tissue>
    </source>
</reference>
<protein>
    <submittedName>
        <fullName evidence="2">Uncharacterized protein</fullName>
    </submittedName>
</protein>
<organism evidence="2 3">
    <name type="scientific">Gnathostoma spinigerum</name>
    <dbReference type="NCBI Taxonomy" id="75299"/>
    <lineage>
        <taxon>Eukaryota</taxon>
        <taxon>Metazoa</taxon>
        <taxon>Ecdysozoa</taxon>
        <taxon>Nematoda</taxon>
        <taxon>Chromadorea</taxon>
        <taxon>Rhabditida</taxon>
        <taxon>Spirurina</taxon>
        <taxon>Gnathostomatomorpha</taxon>
        <taxon>Gnathostomatoidea</taxon>
        <taxon>Gnathostomatidae</taxon>
        <taxon>Gnathostoma</taxon>
    </lineage>
</organism>
<evidence type="ECO:0000313" key="2">
    <source>
        <dbReference type="EMBL" id="MFH4984405.1"/>
    </source>
</evidence>
<accession>A0ABD6F4B3</accession>
<sequence>MAEIRFDLKKLEEKEQEERRADENTRETISNAAQLQSSNHVGSSLRSSQTPVRNSSQSGPTTRNRTPIPNESLRRTILMRRHCQGVSSIRQ</sequence>
<proteinExistence type="predicted"/>
<dbReference type="Proteomes" id="UP001608902">
    <property type="component" value="Unassembled WGS sequence"/>
</dbReference>
<name>A0ABD6F4B3_9BILA</name>
<comment type="caution">
    <text evidence="2">The sequence shown here is derived from an EMBL/GenBank/DDBJ whole genome shotgun (WGS) entry which is preliminary data.</text>
</comment>
<feature type="region of interest" description="Disordered" evidence="1">
    <location>
        <begin position="1"/>
        <end position="91"/>
    </location>
</feature>
<dbReference type="AlphaFoldDB" id="A0ABD6F4B3"/>
<feature type="compositionally biased region" description="Polar residues" evidence="1">
    <location>
        <begin position="27"/>
        <end position="69"/>
    </location>
</feature>
<evidence type="ECO:0000313" key="3">
    <source>
        <dbReference type="Proteomes" id="UP001608902"/>
    </source>
</evidence>
<dbReference type="EMBL" id="JBGFUD010017306">
    <property type="protein sequence ID" value="MFH4984405.1"/>
    <property type="molecule type" value="Genomic_DNA"/>
</dbReference>
<gene>
    <name evidence="2" type="ORF">AB6A40_011114</name>
</gene>